<keyword evidence="9 10" id="KW-0998">Cell outer membrane</keyword>
<dbReference type="InterPro" id="IPR039426">
    <property type="entry name" value="TonB-dep_rcpt-like"/>
</dbReference>
<dbReference type="SUPFAM" id="SSF56935">
    <property type="entry name" value="Porins"/>
    <property type="match status" value="1"/>
</dbReference>
<proteinExistence type="inferred from homology"/>
<dbReference type="Gene3D" id="2.170.130.10">
    <property type="entry name" value="TonB-dependent receptor, plug domain"/>
    <property type="match status" value="1"/>
</dbReference>
<dbReference type="PANTHER" id="PTHR30069">
    <property type="entry name" value="TONB-DEPENDENT OUTER MEMBRANE RECEPTOR"/>
    <property type="match status" value="1"/>
</dbReference>
<dbReference type="Proteomes" id="UP000229297">
    <property type="component" value="Unassembled WGS sequence"/>
</dbReference>
<evidence type="ECO:0000256" key="6">
    <source>
        <dbReference type="ARBA" id="ARBA00023077"/>
    </source>
</evidence>
<dbReference type="Gene3D" id="2.40.170.20">
    <property type="entry name" value="TonB-dependent receptor, beta-barrel domain"/>
    <property type="match status" value="1"/>
</dbReference>
<dbReference type="GO" id="GO:0015344">
    <property type="term" value="F:siderophore uptake transmembrane transporter activity"/>
    <property type="evidence" value="ECO:0007669"/>
    <property type="project" value="TreeGrafter"/>
</dbReference>
<dbReference type="GO" id="GO:0009279">
    <property type="term" value="C:cell outer membrane"/>
    <property type="evidence" value="ECO:0007669"/>
    <property type="project" value="UniProtKB-SubCell"/>
</dbReference>
<dbReference type="Pfam" id="PF00593">
    <property type="entry name" value="TonB_dep_Rec_b-barrel"/>
    <property type="match status" value="1"/>
</dbReference>
<comment type="caution">
    <text evidence="15">The sequence shown here is derived from an EMBL/GenBank/DDBJ whole genome shotgun (WGS) entry which is preliminary data.</text>
</comment>
<keyword evidence="3 10" id="KW-1134">Transmembrane beta strand</keyword>
<protein>
    <recommendedName>
        <fullName evidence="17">TonB-dependent receptor plug domain-containing protein</fullName>
    </recommendedName>
</protein>
<feature type="chain" id="PRO_5014656682" description="TonB-dependent receptor plug domain-containing protein" evidence="12">
    <location>
        <begin position="24"/>
        <end position="680"/>
    </location>
</feature>
<evidence type="ECO:0000256" key="3">
    <source>
        <dbReference type="ARBA" id="ARBA00022452"/>
    </source>
</evidence>
<evidence type="ECO:0000313" key="15">
    <source>
        <dbReference type="EMBL" id="PIX15468.1"/>
    </source>
</evidence>
<sequence length="680" mass="76318">MYQYQRFVLALMLVLSVCFEVRAQETEELLFLEIPSVLVASRMEEKVTEAPGIVKVWTQEEIRRMGIYTLDELAQLTVGYGIEEADGLHGFEVRGLHGNAFDNQKVLLMINGMPINIARNLRAWIGEELPLYFVERVEFLKGPSSALYGNGAVLGVVNIVTSPQESENILESKISVGQPHEQKRFMGHCLMKKKNMSGDICFGFYGKNNSEEIYGENNVVRDSKKPQNLLATFDCTQDSPLNGLKFGVFSISQRGGLGTGWIGTTHKIDDYTFETLQPFLMYNKKLTNKLTLDTKLLFQRNDDIGLFYAGGQDAIEFGLIDHAYMGDIGLIYISSDKFNIIGGIAYDRRWHTNENSHFYIFSSGTIIQGGDYYFNSSKSCIITSAYLQLQNEFPILQGLRSTLGVRYDEGNNLIEPGNSFSKTSPRLGLVQRVNDCFNVKLLYGTAMRSLGLKEGIDNTMYADEYKRQTGLPITFTAKPETIETVEASAAYHTKRFQTSITYFDNTMKNPIRAYNVPVGTSTAFVVPYLNVAKEHKSSGVELDFDMGIPKGKFFINAAIQEGKDSDGKEIPNVPKTKFNAGLLYHLPVDLDVSLIVKNAGYTRRGTTTDASVLSKLGDRVGAHTVVDINCIKKINDDVRLELKVNNLFDKDWYYPQLSDTLPFDHPQSGRTVLCSMDVRF</sequence>
<comment type="similarity">
    <text evidence="10 11">Belongs to the TonB-dependent receptor family.</text>
</comment>
<feature type="signal peptide" evidence="12">
    <location>
        <begin position="1"/>
        <end position="23"/>
    </location>
</feature>
<evidence type="ECO:0000256" key="2">
    <source>
        <dbReference type="ARBA" id="ARBA00022448"/>
    </source>
</evidence>
<evidence type="ECO:0000256" key="8">
    <source>
        <dbReference type="ARBA" id="ARBA00023170"/>
    </source>
</evidence>
<gene>
    <name evidence="15" type="ORF">COZ71_10225</name>
</gene>
<dbReference type="PROSITE" id="PS52016">
    <property type="entry name" value="TONB_DEPENDENT_REC_3"/>
    <property type="match status" value="1"/>
</dbReference>
<evidence type="ECO:0000256" key="11">
    <source>
        <dbReference type="RuleBase" id="RU003357"/>
    </source>
</evidence>
<evidence type="ECO:0000256" key="9">
    <source>
        <dbReference type="ARBA" id="ARBA00023237"/>
    </source>
</evidence>
<keyword evidence="5 12" id="KW-0732">Signal</keyword>
<keyword evidence="6 11" id="KW-0798">TonB box</keyword>
<name>A0A2M7J7W6_9BACT</name>
<dbReference type="InterPro" id="IPR036942">
    <property type="entry name" value="Beta-barrel_TonB_sf"/>
</dbReference>
<dbReference type="AlphaFoldDB" id="A0A2M7J7W6"/>
<keyword evidence="4 10" id="KW-0812">Transmembrane</keyword>
<evidence type="ECO:0000259" key="14">
    <source>
        <dbReference type="Pfam" id="PF07715"/>
    </source>
</evidence>
<keyword evidence="2 10" id="KW-0813">Transport</keyword>
<evidence type="ECO:0000256" key="5">
    <source>
        <dbReference type="ARBA" id="ARBA00022729"/>
    </source>
</evidence>
<accession>A0A2M7J7W6</accession>
<dbReference type="Pfam" id="PF07715">
    <property type="entry name" value="Plug"/>
    <property type="match status" value="1"/>
</dbReference>
<evidence type="ECO:0000256" key="1">
    <source>
        <dbReference type="ARBA" id="ARBA00004571"/>
    </source>
</evidence>
<evidence type="ECO:0000256" key="12">
    <source>
        <dbReference type="SAM" id="SignalP"/>
    </source>
</evidence>
<dbReference type="GO" id="GO:0044718">
    <property type="term" value="P:siderophore transmembrane transport"/>
    <property type="evidence" value="ECO:0007669"/>
    <property type="project" value="TreeGrafter"/>
</dbReference>
<feature type="domain" description="TonB-dependent receptor plug" evidence="14">
    <location>
        <begin position="47"/>
        <end position="156"/>
    </location>
</feature>
<dbReference type="InterPro" id="IPR037066">
    <property type="entry name" value="Plug_dom_sf"/>
</dbReference>
<evidence type="ECO:0000313" key="16">
    <source>
        <dbReference type="Proteomes" id="UP000229297"/>
    </source>
</evidence>
<keyword evidence="8" id="KW-0675">Receptor</keyword>
<keyword evidence="7 10" id="KW-0472">Membrane</keyword>
<organism evidence="15 16">
    <name type="scientific">Candidatus Desantisbacteria bacterium CG_4_8_14_3_um_filter_40_12</name>
    <dbReference type="NCBI Taxonomy" id="1974545"/>
    <lineage>
        <taxon>Bacteria</taxon>
        <taxon>Candidatus Desantisiibacteriota</taxon>
    </lineage>
</organism>
<reference evidence="16" key="1">
    <citation type="submission" date="2017-09" db="EMBL/GenBank/DDBJ databases">
        <title>Depth-based differentiation of microbial function through sediment-hosted aquifers and enrichment of novel symbionts in the deep terrestrial subsurface.</title>
        <authorList>
            <person name="Probst A.J."/>
            <person name="Ladd B."/>
            <person name="Jarett J.K."/>
            <person name="Geller-Mcgrath D.E."/>
            <person name="Sieber C.M.K."/>
            <person name="Emerson J.B."/>
            <person name="Anantharaman K."/>
            <person name="Thomas B.C."/>
            <person name="Malmstrom R."/>
            <person name="Stieglmeier M."/>
            <person name="Klingl A."/>
            <person name="Woyke T."/>
            <person name="Ryan C.M."/>
            <person name="Banfield J.F."/>
        </authorList>
    </citation>
    <scope>NUCLEOTIDE SEQUENCE [LARGE SCALE GENOMIC DNA]</scope>
</reference>
<dbReference type="InterPro" id="IPR000531">
    <property type="entry name" value="Beta-barrel_TonB"/>
</dbReference>
<evidence type="ECO:0000256" key="4">
    <source>
        <dbReference type="ARBA" id="ARBA00022692"/>
    </source>
</evidence>
<dbReference type="EMBL" id="PFIC01000275">
    <property type="protein sequence ID" value="PIX15468.1"/>
    <property type="molecule type" value="Genomic_DNA"/>
</dbReference>
<evidence type="ECO:0000259" key="13">
    <source>
        <dbReference type="Pfam" id="PF00593"/>
    </source>
</evidence>
<evidence type="ECO:0000256" key="10">
    <source>
        <dbReference type="PROSITE-ProRule" id="PRU01360"/>
    </source>
</evidence>
<evidence type="ECO:0000256" key="7">
    <source>
        <dbReference type="ARBA" id="ARBA00023136"/>
    </source>
</evidence>
<dbReference type="PANTHER" id="PTHR30069:SF29">
    <property type="entry name" value="HEMOGLOBIN AND HEMOGLOBIN-HAPTOGLOBIN-BINDING PROTEIN 1-RELATED"/>
    <property type="match status" value="1"/>
</dbReference>
<dbReference type="InterPro" id="IPR012910">
    <property type="entry name" value="Plug_dom"/>
</dbReference>
<feature type="domain" description="TonB-dependent receptor-like beta-barrel" evidence="13">
    <location>
        <begin position="258"/>
        <end position="647"/>
    </location>
</feature>
<evidence type="ECO:0008006" key="17">
    <source>
        <dbReference type="Google" id="ProtNLM"/>
    </source>
</evidence>
<comment type="subcellular location">
    <subcellularLocation>
        <location evidence="1 10">Cell outer membrane</location>
        <topology evidence="1 10">Multi-pass membrane protein</topology>
    </subcellularLocation>
</comment>